<dbReference type="PANTHER" id="PTHR23112">
    <property type="entry name" value="G PROTEIN-COUPLED RECEPTOR 157-RELATED"/>
    <property type="match status" value="1"/>
</dbReference>
<evidence type="ECO:0000256" key="2">
    <source>
        <dbReference type="ARBA" id="ARBA00022692"/>
    </source>
</evidence>
<dbReference type="EMBL" id="MPUH01000062">
    <property type="protein sequence ID" value="OMJ92396.1"/>
    <property type="molecule type" value="Genomic_DNA"/>
</dbReference>
<dbReference type="PROSITE" id="PS51257">
    <property type="entry name" value="PROKAR_LIPOPROTEIN"/>
    <property type="match status" value="1"/>
</dbReference>
<protein>
    <recommendedName>
        <fullName evidence="8">G-protein coupled receptors family 2 profile 2 domain-containing protein</fullName>
    </recommendedName>
</protein>
<feature type="transmembrane region" description="Helical" evidence="5">
    <location>
        <begin position="197"/>
        <end position="218"/>
    </location>
</feature>
<keyword evidence="3 5" id="KW-1133">Transmembrane helix</keyword>
<keyword evidence="4 5" id="KW-0472">Membrane</keyword>
<dbReference type="GO" id="GO:0007189">
    <property type="term" value="P:adenylate cyclase-activating G protein-coupled receptor signaling pathway"/>
    <property type="evidence" value="ECO:0007669"/>
    <property type="project" value="TreeGrafter"/>
</dbReference>
<proteinExistence type="predicted"/>
<reference evidence="6 7" key="1">
    <citation type="submission" date="2016-11" db="EMBL/GenBank/DDBJ databases">
        <title>The macronuclear genome of Stentor coeruleus: a giant cell with tiny introns.</title>
        <authorList>
            <person name="Slabodnick M."/>
            <person name="Ruby J.G."/>
            <person name="Reiff S.B."/>
            <person name="Swart E.C."/>
            <person name="Gosai S."/>
            <person name="Prabakaran S."/>
            <person name="Witkowska E."/>
            <person name="Larue G.E."/>
            <person name="Fisher S."/>
            <person name="Freeman R.M."/>
            <person name="Gunawardena J."/>
            <person name="Chu W."/>
            <person name="Stover N.A."/>
            <person name="Gregory B.D."/>
            <person name="Nowacki M."/>
            <person name="Derisi J."/>
            <person name="Roy S.W."/>
            <person name="Marshall W.F."/>
            <person name="Sood P."/>
        </authorList>
    </citation>
    <scope>NUCLEOTIDE SEQUENCE [LARGE SCALE GENOMIC DNA]</scope>
    <source>
        <strain evidence="6">WM001</strain>
    </source>
</reference>
<feature type="transmembrane region" description="Helical" evidence="5">
    <location>
        <begin position="230"/>
        <end position="248"/>
    </location>
</feature>
<dbReference type="PANTHER" id="PTHR23112:SF0">
    <property type="entry name" value="TRANSMEMBRANE PROTEIN 116"/>
    <property type="match status" value="1"/>
</dbReference>
<comment type="subcellular location">
    <subcellularLocation>
        <location evidence="1">Membrane</location>
        <topology evidence="1">Multi-pass membrane protein</topology>
    </subcellularLocation>
</comment>
<evidence type="ECO:0000256" key="4">
    <source>
        <dbReference type="ARBA" id="ARBA00023136"/>
    </source>
</evidence>
<dbReference type="AlphaFoldDB" id="A0A1R2CTP2"/>
<keyword evidence="7" id="KW-1185">Reference proteome</keyword>
<gene>
    <name evidence="6" type="ORF">SteCoe_4843</name>
</gene>
<evidence type="ECO:0000256" key="3">
    <source>
        <dbReference type="ARBA" id="ARBA00022989"/>
    </source>
</evidence>
<accession>A0A1R2CTP2</accession>
<comment type="caution">
    <text evidence="6">The sequence shown here is derived from an EMBL/GenBank/DDBJ whole genome shotgun (WGS) entry which is preliminary data.</text>
</comment>
<evidence type="ECO:0008006" key="8">
    <source>
        <dbReference type="Google" id="ProtNLM"/>
    </source>
</evidence>
<feature type="transmembrane region" description="Helical" evidence="5">
    <location>
        <begin position="43"/>
        <end position="63"/>
    </location>
</feature>
<evidence type="ECO:0000256" key="1">
    <source>
        <dbReference type="ARBA" id="ARBA00004141"/>
    </source>
</evidence>
<dbReference type="GO" id="GO:0004930">
    <property type="term" value="F:G protein-coupled receptor activity"/>
    <property type="evidence" value="ECO:0007669"/>
    <property type="project" value="TreeGrafter"/>
</dbReference>
<name>A0A1R2CTP2_9CILI</name>
<evidence type="ECO:0000256" key="5">
    <source>
        <dbReference type="SAM" id="Phobius"/>
    </source>
</evidence>
<dbReference type="GO" id="GO:0005886">
    <property type="term" value="C:plasma membrane"/>
    <property type="evidence" value="ECO:0007669"/>
    <property type="project" value="TreeGrafter"/>
</dbReference>
<sequence length="291" mass="33796">MKTEQQGLYLLDVMCTLVSLLCSCFLLIICAMTQLWKTTSIRLVMYLTLGNIVTGLILLIPTYKYTFMCPFQEHVLHFALFSEIIWGALFLHYAYMKIVLEKKFTRVFEVRYLAIALIPSLLFSLPPFVPQEFGNNCWDGIHTPLETVVSSYGFLVLYTIATLCCFGFILGIYYYFKLFEKGYYTEEYENKYKKIRLIGRYSLIIYLSAFILYIYGILNMIGRHKRSLDFIALMFHALCGLFTITLFLSSTKVQRKMSEYFKSQAITAEILPEDTANFTSMTPELYSGFSD</sequence>
<feature type="transmembrane region" description="Helical" evidence="5">
    <location>
        <begin position="149"/>
        <end position="176"/>
    </location>
</feature>
<dbReference type="Gene3D" id="1.20.1070.10">
    <property type="entry name" value="Rhodopsin 7-helix transmembrane proteins"/>
    <property type="match status" value="1"/>
</dbReference>
<feature type="transmembrane region" description="Helical" evidence="5">
    <location>
        <begin position="6"/>
        <end position="31"/>
    </location>
</feature>
<evidence type="ECO:0000313" key="6">
    <source>
        <dbReference type="EMBL" id="OMJ92396.1"/>
    </source>
</evidence>
<feature type="transmembrane region" description="Helical" evidence="5">
    <location>
        <begin position="75"/>
        <end position="96"/>
    </location>
</feature>
<evidence type="ECO:0000313" key="7">
    <source>
        <dbReference type="Proteomes" id="UP000187209"/>
    </source>
</evidence>
<dbReference type="Proteomes" id="UP000187209">
    <property type="component" value="Unassembled WGS sequence"/>
</dbReference>
<feature type="transmembrane region" description="Helical" evidence="5">
    <location>
        <begin position="108"/>
        <end position="129"/>
    </location>
</feature>
<organism evidence="6 7">
    <name type="scientific">Stentor coeruleus</name>
    <dbReference type="NCBI Taxonomy" id="5963"/>
    <lineage>
        <taxon>Eukaryota</taxon>
        <taxon>Sar</taxon>
        <taxon>Alveolata</taxon>
        <taxon>Ciliophora</taxon>
        <taxon>Postciliodesmatophora</taxon>
        <taxon>Heterotrichea</taxon>
        <taxon>Heterotrichida</taxon>
        <taxon>Stentoridae</taxon>
        <taxon>Stentor</taxon>
    </lineage>
</organism>
<keyword evidence="2 5" id="KW-0812">Transmembrane</keyword>